<dbReference type="InterPro" id="IPR046960">
    <property type="entry name" value="PPR_At4g14850-like_plant"/>
</dbReference>
<dbReference type="GeneID" id="107428784"/>
<reference evidence="6" key="1">
    <citation type="submission" date="2025-08" db="UniProtKB">
        <authorList>
            <consortium name="RefSeq"/>
        </authorList>
    </citation>
    <scope>IDENTIFICATION</scope>
    <source>
        <tissue evidence="6">Seedling</tissue>
    </source>
</reference>
<dbReference type="PANTHER" id="PTHR47926">
    <property type="entry name" value="PENTATRICOPEPTIDE REPEAT-CONTAINING PROTEIN"/>
    <property type="match status" value="1"/>
</dbReference>
<gene>
    <name evidence="6" type="primary">LOC107428784</name>
</gene>
<organism evidence="5 6">
    <name type="scientific">Ziziphus jujuba</name>
    <name type="common">Chinese jujube</name>
    <name type="synonym">Ziziphus sativa</name>
    <dbReference type="NCBI Taxonomy" id="326968"/>
    <lineage>
        <taxon>Eukaryota</taxon>
        <taxon>Viridiplantae</taxon>
        <taxon>Streptophyta</taxon>
        <taxon>Embryophyta</taxon>
        <taxon>Tracheophyta</taxon>
        <taxon>Spermatophyta</taxon>
        <taxon>Magnoliopsida</taxon>
        <taxon>eudicotyledons</taxon>
        <taxon>Gunneridae</taxon>
        <taxon>Pentapetalae</taxon>
        <taxon>rosids</taxon>
        <taxon>fabids</taxon>
        <taxon>Rosales</taxon>
        <taxon>Rhamnaceae</taxon>
        <taxon>Paliureae</taxon>
        <taxon>Ziziphus</taxon>
    </lineage>
</organism>
<protein>
    <submittedName>
        <fullName evidence="6">Pentatricopeptide repeat-containing protein At1g59720, chloroplastic/mitochondrial</fullName>
    </submittedName>
</protein>
<dbReference type="PANTHER" id="PTHR47926:SF508">
    <property type="entry name" value="PENTATRICOPEPTIDE REPEAT-CONTAINING PROTEIN"/>
    <property type="match status" value="1"/>
</dbReference>
<dbReference type="Pfam" id="PF14432">
    <property type="entry name" value="DYW_deaminase"/>
    <property type="match status" value="1"/>
</dbReference>
<evidence type="ECO:0000313" key="6">
    <source>
        <dbReference type="RefSeq" id="XP_060669097.1"/>
    </source>
</evidence>
<dbReference type="RefSeq" id="XP_060669097.1">
    <property type="nucleotide sequence ID" value="XM_060813114.1"/>
</dbReference>
<feature type="repeat" description="PPR" evidence="3">
    <location>
        <begin position="92"/>
        <end position="127"/>
    </location>
</feature>
<dbReference type="PROSITE" id="PS51375">
    <property type="entry name" value="PPR"/>
    <property type="match status" value="4"/>
</dbReference>
<comment type="similarity">
    <text evidence="1">Belongs to the PPR family. PCMP-H subfamily.</text>
</comment>
<evidence type="ECO:0000259" key="4">
    <source>
        <dbReference type="Pfam" id="PF14432"/>
    </source>
</evidence>
<feature type="repeat" description="PPR" evidence="3">
    <location>
        <begin position="195"/>
        <end position="225"/>
    </location>
</feature>
<evidence type="ECO:0000256" key="2">
    <source>
        <dbReference type="ARBA" id="ARBA00022737"/>
    </source>
</evidence>
<feature type="domain" description="DYW" evidence="4">
    <location>
        <begin position="516"/>
        <end position="609"/>
    </location>
</feature>
<sequence length="609" mass="69055">MVLAIMQSQPPPVISIANNGGDSYIHHSRLLQFINECKNMSQLKQIHAQTLRTLSTTNNPHAIFLHSRILHFSSLADLDYAFRVFDQIKDPNSFMWNSLIRACARSVERKEQAMVLYYRMLVEGTVLPDKYTFPFVLRACAYLFAFSEGKQAHSHILKLGFGSDVYINNSLIHFYASCGRLDLAQKVFENMCEKTLVSWNAIIDAFVQFGEFETAMKLFNEMQNMFEPDGYTLQSVINACAGLCSLSLGMWAHAYVLRMSDRVVAGDVLVNSSLVEMYCKCGSLEIAQQVFERMPDRDITSWNSMILGFAMHGKAEAALEYFARLVKVETLMPNSITFVGVLSSCNHKGMVNEGRKYFDMMLTEYKITPQLEHYGCLVDLLARAGLIYEALDMVTNMPMKPDVVIWRSILDACSKQHASIELSEEVARQILDSKEAVSSGVYVLMSKVYASASRWNEVGLVRKLMMDKGISKEPGCSLIEVDGITHEFFAGDTSHPRRREIFRVLDVVKERLELMGYSPDHSQATMVDDHCDGKQSSLSLHSERIAIAFGLLSSKPGLPIRIFKNLRVCNDCHNVFKLISTAFKVEIIMRDRARFHHFKDGTCSCMDYW</sequence>
<feature type="repeat" description="PPR" evidence="3">
    <location>
        <begin position="267"/>
        <end position="301"/>
    </location>
</feature>
<dbReference type="Pfam" id="PF01535">
    <property type="entry name" value="PPR"/>
    <property type="match status" value="5"/>
</dbReference>
<feature type="repeat" description="PPR" evidence="3">
    <location>
        <begin position="164"/>
        <end position="194"/>
    </location>
</feature>
<dbReference type="InterPro" id="IPR011990">
    <property type="entry name" value="TPR-like_helical_dom_sf"/>
</dbReference>
<evidence type="ECO:0000313" key="5">
    <source>
        <dbReference type="Proteomes" id="UP001652623"/>
    </source>
</evidence>
<dbReference type="InterPro" id="IPR032867">
    <property type="entry name" value="DYW_dom"/>
</dbReference>
<dbReference type="Proteomes" id="UP001652623">
    <property type="component" value="Chromosome 12"/>
</dbReference>
<keyword evidence="5" id="KW-1185">Reference proteome</keyword>
<dbReference type="Gene3D" id="1.25.40.10">
    <property type="entry name" value="Tetratricopeptide repeat domain"/>
    <property type="match status" value="4"/>
</dbReference>
<dbReference type="Pfam" id="PF20431">
    <property type="entry name" value="E_motif"/>
    <property type="match status" value="1"/>
</dbReference>
<evidence type="ECO:0000256" key="1">
    <source>
        <dbReference type="ARBA" id="ARBA00006643"/>
    </source>
</evidence>
<dbReference type="InterPro" id="IPR002885">
    <property type="entry name" value="PPR_rpt"/>
</dbReference>
<evidence type="ECO:0000256" key="3">
    <source>
        <dbReference type="PROSITE-ProRule" id="PRU00708"/>
    </source>
</evidence>
<accession>A0ABM3ZX86</accession>
<dbReference type="NCBIfam" id="TIGR00756">
    <property type="entry name" value="PPR"/>
    <property type="match status" value="1"/>
</dbReference>
<dbReference type="Pfam" id="PF13041">
    <property type="entry name" value="PPR_2"/>
    <property type="match status" value="1"/>
</dbReference>
<proteinExistence type="inferred from homology"/>
<name>A0ABM3ZX86_ZIZJJ</name>
<keyword evidence="2" id="KW-0677">Repeat</keyword>
<dbReference type="InterPro" id="IPR046848">
    <property type="entry name" value="E_motif"/>
</dbReference>